<feature type="region of interest" description="Disordered" evidence="4">
    <location>
        <begin position="1044"/>
        <end position="1064"/>
    </location>
</feature>
<dbReference type="GO" id="GO:0004842">
    <property type="term" value="F:ubiquitin-protein transferase activity"/>
    <property type="evidence" value="ECO:0007669"/>
    <property type="project" value="InterPro"/>
</dbReference>
<dbReference type="GO" id="GO:0046983">
    <property type="term" value="F:protein dimerization activity"/>
    <property type="evidence" value="ECO:0007669"/>
    <property type="project" value="InterPro"/>
</dbReference>
<keyword evidence="7" id="KW-1185">Reference proteome</keyword>
<sequence length="1155" mass="129808">MRDFLMGNTSCTPQQAAVLTDSILNMLVTDIRPLSMVEDDGFTKMIHTLNPGYTLPSRTHFTKLMERKYEETFKEVKTAIKTNNSKLALTTDVWTSVATEAYLGITCHYITDDWDMQSFCLTTMLLQDRHTASNIAEWLEQVVARFEIPPSKIIAIVHDNGDNIMAAAFILEEKHGWSSVRCTGHTLQLVINTALKHPSIEKAVGAARCLVEHFKKSELASSKLREKQQQMATPEHSLVQDISTRWNSTFYMISRLLEQRWPVTATLSDSSVTQRGKRYLDLKPDQWSLLEELSTVLKPFECVTVFMSGQKYPTISAIPPLVKGLLKSTQSAVYELAPLRAFQLTAVQQLQERWKRETAFSDGAPNTVIFAMALDPRFRKLSKFLSPDEILPVQTKLQTMLFEERSKMDVQQHASCHVVTSTNTTATKSTPLVATLLDSLLGSDEEEDRAGEAEDVHTLVRNEVLTYFGEKSLAKEENPLFRWKANNERYPMLARLAKSYLCIPATSTPSERLFSEAGNIASKKRASLSQEHVDMLTFLHCNAKCLNKGNAGQVQNEQVTPSGRQQASQLQGQATSGNRVQSAIRPQRTLSVASGNSMDQSMARAFPGLFKARKGFTPASKKRPAKSTPIQFLLVNKSLERTPKASDELMLLQAGLGRRTIAILEDNDHSEISKLLLETYPKMELLEGAWMLYKAVGGSGQRKLNVVAPEGDGYTGSYLIKTAGGKGCLYIMPIQNSLDVSPLPYSSKEFEKMPKATCAKCHTDMPVQLLAVHVQKWDELDSLMTSTSTCSAMMDVQVSCPVCSSMYPEHFIEVHASTCGDRFEDRPNIDLDRTEQEQDKPNSLTEVVIKLKEAIDPTTIFSLCITREDMFSRGLTQWKRQKKSSPKNPLRVTFIGESGIDSGALMKEFLTEMMAGIEAKFFEGGDSGRNLKYSITEFQHDNYRTIGEIMAVSITQDGPPPNFFLEWIYNFICTGEINKDQLSKSDLTDADLLDLIDKPDADFLVMALSPTFSEAGSVKRQRESRIVNFLQDFIQSLEDEEVRRDQEWRGEGEDKQGECTKEETEKDKITVSSFMQWLTGQGHVPITSAQRETFKIYVEFDHDCQLQYGQHSICYPLVNACSCTMTLPTRHLGTYTEFLIIISQAVTNSREFGRS</sequence>
<evidence type="ECO:0000256" key="3">
    <source>
        <dbReference type="PROSITE-ProRule" id="PRU00104"/>
    </source>
</evidence>
<feature type="domain" description="HECT" evidence="5">
    <location>
        <begin position="882"/>
        <end position="913"/>
    </location>
</feature>
<dbReference type="PANTHER" id="PTHR46481:SF9">
    <property type="entry name" value="ZINC FINGER BED DOMAIN-CONTAINING PROTEIN 1-LIKE"/>
    <property type="match status" value="1"/>
</dbReference>
<evidence type="ECO:0000256" key="1">
    <source>
        <dbReference type="ARBA" id="ARBA00022679"/>
    </source>
</evidence>
<evidence type="ECO:0000313" key="7">
    <source>
        <dbReference type="Proteomes" id="UP000324632"/>
    </source>
</evidence>
<evidence type="ECO:0000259" key="5">
    <source>
        <dbReference type="PROSITE" id="PS50237"/>
    </source>
</evidence>
<evidence type="ECO:0000256" key="2">
    <source>
        <dbReference type="ARBA" id="ARBA00022786"/>
    </source>
</evidence>
<evidence type="ECO:0000313" key="6">
    <source>
        <dbReference type="EMBL" id="KAA0712498.1"/>
    </source>
</evidence>
<dbReference type="InterPro" id="IPR052035">
    <property type="entry name" value="ZnF_BED_domain_contain"/>
</dbReference>
<dbReference type="AlphaFoldDB" id="A0A5A9NSQ1"/>
<name>A0A5A9NSQ1_9TELE</name>
<feature type="region of interest" description="Disordered" evidence="4">
    <location>
        <begin position="554"/>
        <end position="584"/>
    </location>
</feature>
<organism evidence="6 7">
    <name type="scientific">Triplophysa tibetana</name>
    <dbReference type="NCBI Taxonomy" id="1572043"/>
    <lineage>
        <taxon>Eukaryota</taxon>
        <taxon>Metazoa</taxon>
        <taxon>Chordata</taxon>
        <taxon>Craniata</taxon>
        <taxon>Vertebrata</taxon>
        <taxon>Euteleostomi</taxon>
        <taxon>Actinopterygii</taxon>
        <taxon>Neopterygii</taxon>
        <taxon>Teleostei</taxon>
        <taxon>Ostariophysi</taxon>
        <taxon>Cypriniformes</taxon>
        <taxon>Nemacheilidae</taxon>
        <taxon>Triplophysa</taxon>
    </lineage>
</organism>
<keyword evidence="2 3" id="KW-0833">Ubl conjugation pathway</keyword>
<dbReference type="InterPro" id="IPR012337">
    <property type="entry name" value="RNaseH-like_sf"/>
</dbReference>
<dbReference type="InterPro" id="IPR000569">
    <property type="entry name" value="HECT_dom"/>
</dbReference>
<feature type="compositionally biased region" description="Polar residues" evidence="4">
    <location>
        <begin position="554"/>
        <end position="581"/>
    </location>
</feature>
<dbReference type="PROSITE" id="PS50237">
    <property type="entry name" value="HECT"/>
    <property type="match status" value="1"/>
</dbReference>
<dbReference type="SUPFAM" id="SSF53098">
    <property type="entry name" value="Ribonuclease H-like"/>
    <property type="match status" value="1"/>
</dbReference>
<evidence type="ECO:0000256" key="4">
    <source>
        <dbReference type="SAM" id="MobiDB-lite"/>
    </source>
</evidence>
<comment type="caution">
    <text evidence="3">Lacks conserved residue(s) required for the propagation of feature annotation.</text>
</comment>
<protein>
    <submittedName>
        <fullName evidence="6">Zinc finger BED domain-containing protein 4</fullName>
    </submittedName>
</protein>
<dbReference type="InterPro" id="IPR008906">
    <property type="entry name" value="HATC_C_dom"/>
</dbReference>
<accession>A0A5A9NSQ1</accession>
<dbReference type="EMBL" id="SOYY01000014">
    <property type="protein sequence ID" value="KAA0712498.1"/>
    <property type="molecule type" value="Genomic_DNA"/>
</dbReference>
<dbReference type="Gene3D" id="3.90.1750.10">
    <property type="entry name" value="Hect, E3 ligase catalytic domains"/>
    <property type="match status" value="1"/>
</dbReference>
<proteinExistence type="predicted"/>
<reference evidence="6 7" key="1">
    <citation type="journal article" date="2019" name="Mol. Ecol. Resour.">
        <title>Chromosome-level genome assembly of Triplophysa tibetana, a fish adapted to the harsh high-altitude environment of the Tibetan Plateau.</title>
        <authorList>
            <person name="Yang X."/>
            <person name="Liu H."/>
            <person name="Ma Z."/>
            <person name="Zou Y."/>
            <person name="Zou M."/>
            <person name="Mao Y."/>
            <person name="Li X."/>
            <person name="Wang H."/>
            <person name="Chen T."/>
            <person name="Wang W."/>
            <person name="Yang R."/>
        </authorList>
    </citation>
    <scope>NUCLEOTIDE SEQUENCE [LARGE SCALE GENOMIC DNA]</scope>
    <source>
        <strain evidence="6">TTIB1903HZAU</strain>
        <tissue evidence="6">Muscle</tissue>
    </source>
</reference>
<dbReference type="InterPro" id="IPR035983">
    <property type="entry name" value="Hect_E3_ubiquitin_ligase"/>
</dbReference>
<comment type="caution">
    <text evidence="6">The sequence shown here is derived from an EMBL/GenBank/DDBJ whole genome shotgun (WGS) entry which is preliminary data.</text>
</comment>
<dbReference type="Gene3D" id="1.10.10.1070">
    <property type="entry name" value="Zinc finger, BED domain-containing"/>
    <property type="match status" value="1"/>
</dbReference>
<dbReference type="Proteomes" id="UP000324632">
    <property type="component" value="Chromosome 14"/>
</dbReference>
<keyword evidence="1" id="KW-0808">Transferase</keyword>
<dbReference type="SUPFAM" id="SSF140996">
    <property type="entry name" value="Hermes dimerisation domain"/>
    <property type="match status" value="1"/>
</dbReference>
<dbReference type="PANTHER" id="PTHR46481">
    <property type="entry name" value="ZINC FINGER BED DOMAIN-CONTAINING PROTEIN 4"/>
    <property type="match status" value="1"/>
</dbReference>
<dbReference type="Pfam" id="PF05699">
    <property type="entry name" value="Dimer_Tnp_hAT"/>
    <property type="match status" value="1"/>
</dbReference>
<dbReference type="SUPFAM" id="SSF56204">
    <property type="entry name" value="Hect, E3 ligase catalytic domain"/>
    <property type="match status" value="1"/>
</dbReference>
<gene>
    <name evidence="6" type="ORF">E1301_Tti021507</name>
</gene>